<comment type="caution">
    <text evidence="3">The sequence shown here is derived from an EMBL/GenBank/DDBJ whole genome shotgun (WGS) entry which is preliminary data.</text>
</comment>
<comment type="similarity">
    <text evidence="1">Belongs to the AB hydrolase superfamily. AB hydrolase 2 family.</text>
</comment>
<evidence type="ECO:0000256" key="1">
    <source>
        <dbReference type="ARBA" id="ARBA00006499"/>
    </source>
</evidence>
<gene>
    <name evidence="3" type="ORF">B0T15DRAFT_518389</name>
</gene>
<dbReference type="GO" id="GO:0005737">
    <property type="term" value="C:cytoplasm"/>
    <property type="evidence" value="ECO:0007669"/>
    <property type="project" value="TreeGrafter"/>
</dbReference>
<organism evidence="3 4">
    <name type="scientific">Chaetomium strumarium</name>
    <dbReference type="NCBI Taxonomy" id="1170767"/>
    <lineage>
        <taxon>Eukaryota</taxon>
        <taxon>Fungi</taxon>
        <taxon>Dikarya</taxon>
        <taxon>Ascomycota</taxon>
        <taxon>Pezizomycotina</taxon>
        <taxon>Sordariomycetes</taxon>
        <taxon>Sordariomycetidae</taxon>
        <taxon>Sordariales</taxon>
        <taxon>Chaetomiaceae</taxon>
        <taxon>Chaetomium</taxon>
    </lineage>
</organism>
<reference evidence="3" key="2">
    <citation type="submission" date="2023-06" db="EMBL/GenBank/DDBJ databases">
        <authorList>
            <consortium name="Lawrence Berkeley National Laboratory"/>
            <person name="Mondo S.J."/>
            <person name="Hensen N."/>
            <person name="Bonometti L."/>
            <person name="Westerberg I."/>
            <person name="Brannstrom I.O."/>
            <person name="Guillou S."/>
            <person name="Cros-Aarteil S."/>
            <person name="Calhoun S."/>
            <person name="Haridas S."/>
            <person name="Kuo A."/>
            <person name="Pangilinan J."/>
            <person name="Riley R."/>
            <person name="Labutti K."/>
            <person name="Andreopoulos B."/>
            <person name="Lipzen A."/>
            <person name="Chen C."/>
            <person name="Yanf M."/>
            <person name="Daum C."/>
            <person name="Ng V."/>
            <person name="Clum A."/>
            <person name="Steindorff A."/>
            <person name="Ohm R."/>
            <person name="Martin F."/>
            <person name="Silar P."/>
            <person name="Natvig D."/>
            <person name="Lalanne C."/>
            <person name="Gautier V."/>
            <person name="Ament-Velasquez S.L."/>
            <person name="Kruys A."/>
            <person name="Hutchinson M.I."/>
            <person name="Powell A.J."/>
            <person name="Barry K."/>
            <person name="Miller A.N."/>
            <person name="Grigoriev I.V."/>
            <person name="Debuchy R."/>
            <person name="Gladieux P."/>
            <person name="Thoren M.H."/>
            <person name="Johannesson H."/>
        </authorList>
    </citation>
    <scope>NUCLEOTIDE SEQUENCE</scope>
    <source>
        <strain evidence="3">CBS 333.67</strain>
    </source>
</reference>
<accession>A0AAJ0H248</accession>
<keyword evidence="4" id="KW-1185">Reference proteome</keyword>
<dbReference type="InterPro" id="IPR003140">
    <property type="entry name" value="PLipase/COase/thioEstase"/>
</dbReference>
<dbReference type="Proteomes" id="UP001273166">
    <property type="component" value="Unassembled WGS sequence"/>
</dbReference>
<dbReference type="GO" id="GO:0052689">
    <property type="term" value="F:carboxylic ester hydrolase activity"/>
    <property type="evidence" value="ECO:0007669"/>
    <property type="project" value="TreeGrafter"/>
</dbReference>
<name>A0AAJ0H248_9PEZI</name>
<evidence type="ECO:0000313" key="4">
    <source>
        <dbReference type="Proteomes" id="UP001273166"/>
    </source>
</evidence>
<protein>
    <submittedName>
        <fullName evidence="3">Alpha/Beta hydrolase protein</fullName>
    </submittedName>
</protein>
<dbReference type="RefSeq" id="XP_062726168.1">
    <property type="nucleotide sequence ID" value="XM_062868358.1"/>
</dbReference>
<dbReference type="GO" id="GO:0008474">
    <property type="term" value="F:palmitoyl-(protein) hydrolase activity"/>
    <property type="evidence" value="ECO:0007669"/>
    <property type="project" value="TreeGrafter"/>
</dbReference>
<dbReference type="InterPro" id="IPR050565">
    <property type="entry name" value="LYPA1-2/EST-like"/>
</dbReference>
<dbReference type="InterPro" id="IPR029058">
    <property type="entry name" value="AB_hydrolase_fold"/>
</dbReference>
<dbReference type="SUPFAM" id="SSF53474">
    <property type="entry name" value="alpha/beta-Hydrolases"/>
    <property type="match status" value="1"/>
</dbReference>
<proteinExistence type="inferred from homology"/>
<keyword evidence="3" id="KW-0378">Hydrolase</keyword>
<feature type="domain" description="Phospholipase/carboxylesterase/thioesterase" evidence="2">
    <location>
        <begin position="18"/>
        <end position="173"/>
    </location>
</feature>
<dbReference type="EMBL" id="JAUDZG010000001">
    <property type="protein sequence ID" value="KAK3310388.1"/>
    <property type="molecule type" value="Genomic_DNA"/>
</dbReference>
<dbReference type="AlphaFoldDB" id="A0AAJ0H248"/>
<reference evidence="3" key="1">
    <citation type="journal article" date="2023" name="Mol. Phylogenet. Evol.">
        <title>Genome-scale phylogeny and comparative genomics of the fungal order Sordariales.</title>
        <authorList>
            <person name="Hensen N."/>
            <person name="Bonometti L."/>
            <person name="Westerberg I."/>
            <person name="Brannstrom I.O."/>
            <person name="Guillou S."/>
            <person name="Cros-Aarteil S."/>
            <person name="Calhoun S."/>
            <person name="Haridas S."/>
            <person name="Kuo A."/>
            <person name="Mondo S."/>
            <person name="Pangilinan J."/>
            <person name="Riley R."/>
            <person name="LaButti K."/>
            <person name="Andreopoulos B."/>
            <person name="Lipzen A."/>
            <person name="Chen C."/>
            <person name="Yan M."/>
            <person name="Daum C."/>
            <person name="Ng V."/>
            <person name="Clum A."/>
            <person name="Steindorff A."/>
            <person name="Ohm R.A."/>
            <person name="Martin F."/>
            <person name="Silar P."/>
            <person name="Natvig D.O."/>
            <person name="Lalanne C."/>
            <person name="Gautier V."/>
            <person name="Ament-Velasquez S.L."/>
            <person name="Kruys A."/>
            <person name="Hutchinson M.I."/>
            <person name="Powell A.J."/>
            <person name="Barry K."/>
            <person name="Miller A.N."/>
            <person name="Grigoriev I.V."/>
            <person name="Debuchy R."/>
            <person name="Gladieux P."/>
            <person name="Hiltunen Thoren M."/>
            <person name="Johannesson H."/>
        </authorList>
    </citation>
    <scope>NUCLEOTIDE SEQUENCE</scope>
    <source>
        <strain evidence="3">CBS 333.67</strain>
    </source>
</reference>
<dbReference type="Pfam" id="PF02230">
    <property type="entry name" value="Abhydrolase_2"/>
    <property type="match status" value="1"/>
</dbReference>
<dbReference type="Gene3D" id="3.40.50.1820">
    <property type="entry name" value="alpha/beta hydrolase"/>
    <property type="match status" value="1"/>
</dbReference>
<dbReference type="PANTHER" id="PTHR10655">
    <property type="entry name" value="LYSOPHOSPHOLIPASE-RELATED"/>
    <property type="match status" value="1"/>
</dbReference>
<dbReference type="PANTHER" id="PTHR10655:SF63">
    <property type="entry name" value="PHOSPHOLIPASE_CARBOXYLESTERASE_THIOESTERASE DOMAIN-CONTAINING PROTEIN"/>
    <property type="match status" value="1"/>
</dbReference>
<sequence>MMTSETGSSTVRAFGPVHVIEPISEHTHTAIMLHGRGSNGPEFAEELAETASPDQKPLMQRFPSWRWVFPSSQELWSTAFEEMLPAWFETHSLTDPTERQDLQMEGIRQSVAYIQSIIDQEAASLGGRKERIVIAGISQGGAIGMWALLCQENLDRRFGAFVGASTWLPFSVNIEMFVGKGESAHPAQSKPEANPSDAFVGGMMSSWTRPTTFPPTSTPLLSTPILLGHGVDDAFVDVGLGREARRVLATVGFRVDWQEYSGAELEGHWLKAPEQIDDIATFFLKATSVEPRARNKP</sequence>
<dbReference type="GeneID" id="87887187"/>
<evidence type="ECO:0000313" key="3">
    <source>
        <dbReference type="EMBL" id="KAK3310388.1"/>
    </source>
</evidence>
<evidence type="ECO:0000259" key="2">
    <source>
        <dbReference type="Pfam" id="PF02230"/>
    </source>
</evidence>